<dbReference type="InterPro" id="IPR036390">
    <property type="entry name" value="WH_DNA-bd_sf"/>
</dbReference>
<dbReference type="PANTHER" id="PTHR30363:SF44">
    <property type="entry name" value="AGA OPERON TRANSCRIPTIONAL REPRESSOR-RELATED"/>
    <property type="match status" value="1"/>
</dbReference>
<dbReference type="InterPro" id="IPR014036">
    <property type="entry name" value="DeoR-like_C"/>
</dbReference>
<accession>A0A089LG72</accession>
<dbReference type="SMART" id="SM00420">
    <property type="entry name" value="HTH_DEOR"/>
    <property type="match status" value="1"/>
</dbReference>
<keyword evidence="2" id="KW-0238">DNA-binding</keyword>
<keyword evidence="3" id="KW-0804">Transcription</keyword>
<dbReference type="InterPro" id="IPR037171">
    <property type="entry name" value="NagB/RpiA_transferase-like"/>
</dbReference>
<evidence type="ECO:0000259" key="5">
    <source>
        <dbReference type="PROSITE" id="PS51000"/>
    </source>
</evidence>
<dbReference type="InterPro" id="IPR018356">
    <property type="entry name" value="Tscrpt_reg_HTH_DeoR_CS"/>
</dbReference>
<feature type="domain" description="HTH arsR-type" evidence="4">
    <location>
        <begin position="1"/>
        <end position="81"/>
    </location>
</feature>
<dbReference type="PRINTS" id="PR00037">
    <property type="entry name" value="HTHLACR"/>
</dbReference>
<dbReference type="AlphaFoldDB" id="A0A089LG72"/>
<organism evidence="6 7">
    <name type="scientific">Paenibacillus borealis</name>
    <dbReference type="NCBI Taxonomy" id="160799"/>
    <lineage>
        <taxon>Bacteria</taxon>
        <taxon>Bacillati</taxon>
        <taxon>Bacillota</taxon>
        <taxon>Bacilli</taxon>
        <taxon>Bacillales</taxon>
        <taxon>Paenibacillaceae</taxon>
        <taxon>Paenibacillus</taxon>
    </lineage>
</organism>
<dbReference type="GO" id="GO:0003677">
    <property type="term" value="F:DNA binding"/>
    <property type="evidence" value="ECO:0007669"/>
    <property type="project" value="UniProtKB-KW"/>
</dbReference>
<dbReference type="Gene3D" id="1.10.10.10">
    <property type="entry name" value="Winged helix-like DNA-binding domain superfamily/Winged helix DNA-binding domain"/>
    <property type="match status" value="1"/>
</dbReference>
<dbReference type="Gene3D" id="3.40.50.1360">
    <property type="match status" value="1"/>
</dbReference>
<evidence type="ECO:0000259" key="4">
    <source>
        <dbReference type="PROSITE" id="PS50987"/>
    </source>
</evidence>
<dbReference type="PANTHER" id="PTHR30363">
    <property type="entry name" value="HTH-TYPE TRANSCRIPTIONAL REGULATOR SRLR-RELATED"/>
    <property type="match status" value="1"/>
</dbReference>
<protein>
    <submittedName>
        <fullName evidence="6">DeoR faimly transcriptional regulator</fullName>
    </submittedName>
</protein>
<evidence type="ECO:0000313" key="6">
    <source>
        <dbReference type="EMBL" id="AIQ59100.1"/>
    </source>
</evidence>
<dbReference type="RefSeq" id="WP_042214663.1">
    <property type="nucleotide sequence ID" value="NZ_CP009285.1"/>
</dbReference>
<dbReference type="InterPro" id="IPR001034">
    <property type="entry name" value="DeoR_HTH"/>
</dbReference>
<keyword evidence="7" id="KW-1185">Reference proteome</keyword>
<evidence type="ECO:0000256" key="2">
    <source>
        <dbReference type="ARBA" id="ARBA00023125"/>
    </source>
</evidence>
<keyword evidence="1" id="KW-0805">Transcription regulation</keyword>
<dbReference type="PROSITE" id="PS00894">
    <property type="entry name" value="HTH_DEOR_1"/>
    <property type="match status" value="1"/>
</dbReference>
<dbReference type="SUPFAM" id="SSF46785">
    <property type="entry name" value="Winged helix' DNA-binding domain"/>
    <property type="match status" value="1"/>
</dbReference>
<dbReference type="PROSITE" id="PS51000">
    <property type="entry name" value="HTH_DEOR_2"/>
    <property type="match status" value="1"/>
</dbReference>
<proteinExistence type="predicted"/>
<dbReference type="KEGG" id="pbd:PBOR_20815"/>
<dbReference type="Proteomes" id="UP000029518">
    <property type="component" value="Chromosome"/>
</dbReference>
<evidence type="ECO:0000313" key="7">
    <source>
        <dbReference type="Proteomes" id="UP000029518"/>
    </source>
</evidence>
<dbReference type="EMBL" id="CP009285">
    <property type="protein sequence ID" value="AIQ59100.1"/>
    <property type="molecule type" value="Genomic_DNA"/>
</dbReference>
<dbReference type="OrthoDB" id="9797223at2"/>
<feature type="domain" description="HTH deoR-type" evidence="5">
    <location>
        <begin position="3"/>
        <end position="58"/>
    </location>
</feature>
<dbReference type="SUPFAM" id="SSF100950">
    <property type="entry name" value="NagB/RpiA/CoA transferase-like"/>
    <property type="match status" value="1"/>
</dbReference>
<dbReference type="HOGENOM" id="CLU_060699_1_2_9"/>
<dbReference type="InterPro" id="IPR001845">
    <property type="entry name" value="HTH_ArsR_DNA-bd_dom"/>
</dbReference>
<evidence type="ECO:0000256" key="1">
    <source>
        <dbReference type="ARBA" id="ARBA00023015"/>
    </source>
</evidence>
<evidence type="ECO:0000256" key="3">
    <source>
        <dbReference type="ARBA" id="ARBA00023163"/>
    </source>
</evidence>
<dbReference type="Pfam" id="PF00455">
    <property type="entry name" value="DeoRC"/>
    <property type="match status" value="1"/>
</dbReference>
<dbReference type="PROSITE" id="PS50987">
    <property type="entry name" value="HTH_ARSR_2"/>
    <property type="match status" value="1"/>
</dbReference>
<dbReference type="GO" id="GO:0003700">
    <property type="term" value="F:DNA-binding transcription factor activity"/>
    <property type="evidence" value="ECO:0007669"/>
    <property type="project" value="InterPro"/>
</dbReference>
<gene>
    <name evidence="6" type="ORF">PBOR_20815</name>
</gene>
<sequence length="251" mass="28295">MLAAERRKKIIDLVHQDKRVLVSDLSRMFEVTEETIRRDLEKLEKDGIVSRTYGGAMLNRHTNEDLPFLTRGALNTDIKRNIAIKALNLINDGDTLMVDPSSTSFEFLKLLGNKSNLTIITNSINILHEFANSSLSIISTGGSLRHRSLSLVGPVAHDTTQRYNVDIAVISCKGIDMDRGVTDSNEPECELKKYMLRQAEKIVLLADHTKFNKTAFANLVELSRLDVLITDRKPTDTWLKLLAENNVEVLY</sequence>
<dbReference type="SMART" id="SM01134">
    <property type="entry name" value="DeoRC"/>
    <property type="match status" value="1"/>
</dbReference>
<dbReference type="Pfam" id="PF08220">
    <property type="entry name" value="HTH_DeoR"/>
    <property type="match status" value="1"/>
</dbReference>
<dbReference type="InterPro" id="IPR050313">
    <property type="entry name" value="Carb_Metab_HTH_regulators"/>
</dbReference>
<reference evidence="6" key="1">
    <citation type="submission" date="2014-08" db="EMBL/GenBank/DDBJ databases">
        <title>Comparative genomics of the Paenibacillus odorifer group.</title>
        <authorList>
            <person name="den Bakker H.C."/>
            <person name="Tsai Y.-C.Y.-C."/>
            <person name="Martin N."/>
            <person name="Korlach J."/>
            <person name="Wiedmann M."/>
        </authorList>
    </citation>
    <scope>NUCLEOTIDE SEQUENCE [LARGE SCALE GENOMIC DNA]</scope>
    <source>
        <strain evidence="6">DSM 13188</strain>
    </source>
</reference>
<dbReference type="InterPro" id="IPR036388">
    <property type="entry name" value="WH-like_DNA-bd_sf"/>
</dbReference>
<name>A0A089LG72_PAEBO</name>